<reference evidence="2" key="1">
    <citation type="journal article" date="2020" name="Stud. Mycol.">
        <title>101 Dothideomycetes genomes: a test case for predicting lifestyles and emergence of pathogens.</title>
        <authorList>
            <person name="Haridas S."/>
            <person name="Albert R."/>
            <person name="Binder M."/>
            <person name="Bloem J."/>
            <person name="Labutti K."/>
            <person name="Salamov A."/>
            <person name="Andreopoulos B."/>
            <person name="Baker S."/>
            <person name="Barry K."/>
            <person name="Bills G."/>
            <person name="Bluhm B."/>
            <person name="Cannon C."/>
            <person name="Castanera R."/>
            <person name="Culley D."/>
            <person name="Daum C."/>
            <person name="Ezra D."/>
            <person name="Gonzalez J."/>
            <person name="Henrissat B."/>
            <person name="Kuo A."/>
            <person name="Liang C."/>
            <person name="Lipzen A."/>
            <person name="Lutzoni F."/>
            <person name="Magnuson J."/>
            <person name="Mondo S."/>
            <person name="Nolan M."/>
            <person name="Ohm R."/>
            <person name="Pangilinan J."/>
            <person name="Park H.-J."/>
            <person name="Ramirez L."/>
            <person name="Alfaro M."/>
            <person name="Sun H."/>
            <person name="Tritt A."/>
            <person name="Yoshinaga Y."/>
            <person name="Zwiers L.-H."/>
            <person name="Turgeon B."/>
            <person name="Goodwin S."/>
            <person name="Spatafora J."/>
            <person name="Crous P."/>
            <person name="Grigoriev I."/>
        </authorList>
    </citation>
    <scope>NUCLEOTIDE SEQUENCE</scope>
    <source>
        <strain evidence="2">CBS 122367</strain>
    </source>
</reference>
<evidence type="ECO:0000313" key="2">
    <source>
        <dbReference type="EMBL" id="KAF2683336.1"/>
    </source>
</evidence>
<evidence type="ECO:0000313" key="3">
    <source>
        <dbReference type="Proteomes" id="UP000799291"/>
    </source>
</evidence>
<dbReference type="AlphaFoldDB" id="A0A6G1IYJ7"/>
<sequence length="178" mass="20379">MADTTLKTEQVQNGQTLATCRPEKTERFWEAQLETRMAARERQIKKEYREHGEQSFGTHIKQDHNILVKREEDETMPNGSSAESQIPIERMRMEEVLREERERLQIEGKKKAILTGGPSSEKAKLMARKRVGMEGRGLLRTDVLWRAAVKRAVNEGDKGTIADSGPGMLKDEMEEVEI</sequence>
<feature type="region of interest" description="Disordered" evidence="1">
    <location>
        <begin position="157"/>
        <end position="178"/>
    </location>
</feature>
<evidence type="ECO:0000256" key="1">
    <source>
        <dbReference type="SAM" id="MobiDB-lite"/>
    </source>
</evidence>
<dbReference type="Proteomes" id="UP000799291">
    <property type="component" value="Unassembled WGS sequence"/>
</dbReference>
<feature type="region of interest" description="Disordered" evidence="1">
    <location>
        <begin position="69"/>
        <end position="90"/>
    </location>
</feature>
<organism evidence="2 3">
    <name type="scientific">Lentithecium fluviatile CBS 122367</name>
    <dbReference type="NCBI Taxonomy" id="1168545"/>
    <lineage>
        <taxon>Eukaryota</taxon>
        <taxon>Fungi</taxon>
        <taxon>Dikarya</taxon>
        <taxon>Ascomycota</taxon>
        <taxon>Pezizomycotina</taxon>
        <taxon>Dothideomycetes</taxon>
        <taxon>Pleosporomycetidae</taxon>
        <taxon>Pleosporales</taxon>
        <taxon>Massarineae</taxon>
        <taxon>Lentitheciaceae</taxon>
        <taxon>Lentithecium</taxon>
    </lineage>
</organism>
<protein>
    <submittedName>
        <fullName evidence="2">Uncharacterized protein</fullName>
    </submittedName>
</protein>
<proteinExistence type="predicted"/>
<dbReference type="EMBL" id="MU005584">
    <property type="protein sequence ID" value="KAF2683336.1"/>
    <property type="molecule type" value="Genomic_DNA"/>
</dbReference>
<gene>
    <name evidence="2" type="ORF">K458DRAFT_404900</name>
</gene>
<name>A0A6G1IYJ7_9PLEO</name>
<accession>A0A6G1IYJ7</accession>
<keyword evidence="3" id="KW-1185">Reference proteome</keyword>